<name>A0AAX2JCS8_9FUSO</name>
<dbReference type="AlphaFoldDB" id="A0AAX2JCS8"/>
<dbReference type="RefSeq" id="WP_005981129.1">
    <property type="nucleotide sequence ID" value="NZ_CABKNW010000005.1"/>
</dbReference>
<sequence length="146" mass="16194">MKKLIIIGMLAVSAIANASWWGSMSGGTRAAIIGGSALILNNSYQNSEIKHQRDLDQLDTNIRRDYERQAVAQNARYKYGNSGVPARLNTVTANNYSGGYNNNYNGNYNNRYNNQQAPQRSGKVVYSDGRTQIIELSDGTRITINQ</sequence>
<reference evidence="2 3" key="1">
    <citation type="submission" date="2018-06" db="EMBL/GenBank/DDBJ databases">
        <authorList>
            <consortium name="Pathogen Informatics"/>
            <person name="Doyle S."/>
        </authorList>
    </citation>
    <scope>NUCLEOTIDE SEQUENCE [LARGE SCALE GENOMIC DNA]</scope>
    <source>
        <strain evidence="2 3">NCTC12112</strain>
    </source>
</reference>
<organism evidence="2 3">
    <name type="scientific">Fusobacterium ulcerans</name>
    <dbReference type="NCBI Taxonomy" id="861"/>
    <lineage>
        <taxon>Bacteria</taxon>
        <taxon>Fusobacteriati</taxon>
        <taxon>Fusobacteriota</taxon>
        <taxon>Fusobacteriia</taxon>
        <taxon>Fusobacteriales</taxon>
        <taxon>Fusobacteriaceae</taxon>
        <taxon>Fusobacterium</taxon>
    </lineage>
</organism>
<feature type="signal peptide" evidence="1">
    <location>
        <begin position="1"/>
        <end position="18"/>
    </location>
</feature>
<dbReference type="GeneID" id="78453705"/>
<protein>
    <submittedName>
        <fullName evidence="2">Uncharacterized protein</fullName>
    </submittedName>
</protein>
<dbReference type="KEGG" id="ful:C4N20_02710"/>
<dbReference type="Proteomes" id="UP000249008">
    <property type="component" value="Chromosome 1"/>
</dbReference>
<evidence type="ECO:0000256" key="1">
    <source>
        <dbReference type="SAM" id="SignalP"/>
    </source>
</evidence>
<proteinExistence type="predicted"/>
<evidence type="ECO:0000313" key="3">
    <source>
        <dbReference type="Proteomes" id="UP000249008"/>
    </source>
</evidence>
<dbReference type="EMBL" id="LS483487">
    <property type="protein sequence ID" value="SQJ09949.1"/>
    <property type="molecule type" value="Genomic_DNA"/>
</dbReference>
<feature type="chain" id="PRO_5043701939" evidence="1">
    <location>
        <begin position="19"/>
        <end position="146"/>
    </location>
</feature>
<keyword evidence="1" id="KW-0732">Signal</keyword>
<evidence type="ECO:0000313" key="2">
    <source>
        <dbReference type="EMBL" id="SQJ09949.1"/>
    </source>
</evidence>
<gene>
    <name evidence="2" type="ORF">NCTC12112_02424</name>
</gene>
<accession>A0AAX2JCS8</accession>